<dbReference type="AlphaFoldDB" id="A0A0J7BHQ8"/>
<evidence type="ECO:0000313" key="3">
    <source>
        <dbReference type="Proteomes" id="UP000054565"/>
    </source>
</evidence>
<feature type="compositionally biased region" description="Polar residues" evidence="1">
    <location>
        <begin position="1"/>
        <end position="13"/>
    </location>
</feature>
<gene>
    <name evidence="2" type="ORF">CIRG_09090</name>
</gene>
<evidence type="ECO:0000256" key="1">
    <source>
        <dbReference type="SAM" id="MobiDB-lite"/>
    </source>
</evidence>
<sequence>MTGSCDVSSSQVSRGFMRSRIHGGKSGRGREDVRRELKQCEEEEEKAGQTMFGARTGAARPPRAPCRNGASGTGLGRMRKFTGPLLTSEESWSNCGSRREASCGSNLVCKRTSRHRHPKF</sequence>
<dbReference type="EMBL" id="DS028100">
    <property type="protein sequence ID" value="KMP09857.1"/>
    <property type="molecule type" value="Genomic_DNA"/>
</dbReference>
<proteinExistence type="predicted"/>
<organism evidence="2 3">
    <name type="scientific">Coccidioides immitis RMSCC 2394</name>
    <dbReference type="NCBI Taxonomy" id="404692"/>
    <lineage>
        <taxon>Eukaryota</taxon>
        <taxon>Fungi</taxon>
        <taxon>Dikarya</taxon>
        <taxon>Ascomycota</taxon>
        <taxon>Pezizomycotina</taxon>
        <taxon>Eurotiomycetes</taxon>
        <taxon>Eurotiomycetidae</taxon>
        <taxon>Onygenales</taxon>
        <taxon>Onygenaceae</taxon>
        <taxon>Coccidioides</taxon>
    </lineage>
</organism>
<feature type="compositionally biased region" description="Low complexity" evidence="1">
    <location>
        <begin position="53"/>
        <end position="70"/>
    </location>
</feature>
<feature type="compositionally biased region" description="Basic residues" evidence="1">
    <location>
        <begin position="17"/>
        <end position="27"/>
    </location>
</feature>
<dbReference type="Proteomes" id="UP000054565">
    <property type="component" value="Unassembled WGS sequence"/>
</dbReference>
<name>A0A0J7BHQ8_COCIT</name>
<protein>
    <submittedName>
        <fullName evidence="2">Uncharacterized protein</fullName>
    </submittedName>
</protein>
<feature type="compositionally biased region" description="Basic and acidic residues" evidence="1">
    <location>
        <begin position="28"/>
        <end position="40"/>
    </location>
</feature>
<accession>A0A0J7BHQ8</accession>
<reference evidence="3" key="1">
    <citation type="journal article" date="2010" name="Genome Res.">
        <title>Population genomic sequencing of Coccidioides fungi reveals recent hybridization and transposon control.</title>
        <authorList>
            <person name="Neafsey D.E."/>
            <person name="Barker B.M."/>
            <person name="Sharpton T.J."/>
            <person name="Stajich J.E."/>
            <person name="Park D.J."/>
            <person name="Whiston E."/>
            <person name="Hung C.-Y."/>
            <person name="McMahan C."/>
            <person name="White J."/>
            <person name="Sykes S."/>
            <person name="Heiman D."/>
            <person name="Young S."/>
            <person name="Zeng Q."/>
            <person name="Abouelleil A."/>
            <person name="Aftuck L."/>
            <person name="Bessette D."/>
            <person name="Brown A."/>
            <person name="FitzGerald M."/>
            <person name="Lui A."/>
            <person name="Macdonald J.P."/>
            <person name="Priest M."/>
            <person name="Orbach M.J."/>
            <person name="Galgiani J.N."/>
            <person name="Kirkland T.N."/>
            <person name="Cole G.T."/>
            <person name="Birren B.W."/>
            <person name="Henn M.R."/>
            <person name="Taylor J.W."/>
            <person name="Rounsley S.D."/>
        </authorList>
    </citation>
    <scope>NUCLEOTIDE SEQUENCE [LARGE SCALE GENOMIC DNA]</scope>
    <source>
        <strain evidence="3">RMSCC 2394</strain>
    </source>
</reference>
<feature type="region of interest" description="Disordered" evidence="1">
    <location>
        <begin position="1"/>
        <end position="80"/>
    </location>
</feature>
<evidence type="ECO:0000313" key="2">
    <source>
        <dbReference type="EMBL" id="KMP09857.1"/>
    </source>
</evidence>